<comment type="caution">
    <text evidence="1">The sequence shown here is derived from an EMBL/GenBank/DDBJ whole genome shotgun (WGS) entry which is preliminary data.</text>
</comment>
<sequence length="366" mass="39743">MDGSLIRAARHARGWSQARLLSALRAQASIERITLMSPDSLRVALSRWENGHIVPDPVHTRLLCHVLNLPLADSTTESESVREPSDDTLFGILAHHTNSLRLMDRRLGAPLVRAQTTNYVTTLEALWTTSSGADRRSVARVQADTAALAAWQDLDVGDHTAAEKHYELAHFAASRSGESALLAHALGEHAVMMSETGQPDLALAQVRRAEALPCLPLLLRAWLAATRAQVATYCAGETATVLAAITEAENALERARPGDEVALPFLALNEVHWQRWKGHLLVRVGDPAAGAIASEALAALPGEFVRARAGQLLDLAEHATRKSELDQASELLTSAATAITTVGSRRLRNRHDLLAHRVRERSTSHE</sequence>
<dbReference type="Gene3D" id="1.10.260.40">
    <property type="entry name" value="lambda repressor-like DNA-binding domains"/>
    <property type="match status" value="1"/>
</dbReference>
<dbReference type="EMBL" id="SNXK01000019">
    <property type="protein sequence ID" value="TDP28039.1"/>
    <property type="molecule type" value="Genomic_DNA"/>
</dbReference>
<dbReference type="CDD" id="cd00093">
    <property type="entry name" value="HTH_XRE"/>
    <property type="match status" value="1"/>
</dbReference>
<dbReference type="InterPro" id="IPR001387">
    <property type="entry name" value="Cro/C1-type_HTH"/>
</dbReference>
<dbReference type="SUPFAM" id="SSF47413">
    <property type="entry name" value="lambda repressor-like DNA-binding domains"/>
    <property type="match status" value="1"/>
</dbReference>
<keyword evidence="2" id="KW-1185">Reference proteome</keyword>
<protein>
    <recommendedName>
        <fullName evidence="3">HTH cro/C1-type domain-containing protein</fullName>
    </recommendedName>
</protein>
<dbReference type="Proteomes" id="UP000295087">
    <property type="component" value="Unassembled WGS sequence"/>
</dbReference>
<proteinExistence type="predicted"/>
<evidence type="ECO:0008006" key="3">
    <source>
        <dbReference type="Google" id="ProtNLM"/>
    </source>
</evidence>
<name>A0A4R6NYZ2_NOCIG</name>
<dbReference type="GO" id="GO:0003677">
    <property type="term" value="F:DNA binding"/>
    <property type="evidence" value="ECO:0007669"/>
    <property type="project" value="InterPro"/>
</dbReference>
<gene>
    <name evidence="1" type="ORF">DFR75_1196</name>
</gene>
<evidence type="ECO:0000313" key="1">
    <source>
        <dbReference type="EMBL" id="TDP28039.1"/>
    </source>
</evidence>
<evidence type="ECO:0000313" key="2">
    <source>
        <dbReference type="Proteomes" id="UP000295087"/>
    </source>
</evidence>
<dbReference type="AlphaFoldDB" id="A0A4R6NYZ2"/>
<organism evidence="1 2">
    <name type="scientific">Nocardia ignorata</name>
    <dbReference type="NCBI Taxonomy" id="145285"/>
    <lineage>
        <taxon>Bacteria</taxon>
        <taxon>Bacillati</taxon>
        <taxon>Actinomycetota</taxon>
        <taxon>Actinomycetes</taxon>
        <taxon>Mycobacteriales</taxon>
        <taxon>Nocardiaceae</taxon>
        <taxon>Nocardia</taxon>
    </lineage>
</organism>
<dbReference type="InterPro" id="IPR010982">
    <property type="entry name" value="Lambda_DNA-bd_dom_sf"/>
</dbReference>
<reference evidence="1 2" key="1">
    <citation type="submission" date="2019-03" db="EMBL/GenBank/DDBJ databases">
        <title>Genomic Encyclopedia of Type Strains, Phase IV (KMG-IV): sequencing the most valuable type-strain genomes for metagenomic binning, comparative biology and taxonomic classification.</title>
        <authorList>
            <person name="Goeker M."/>
        </authorList>
    </citation>
    <scope>NUCLEOTIDE SEQUENCE [LARGE SCALE GENOMIC DNA]</scope>
    <source>
        <strain evidence="1 2">DSM 44496</strain>
    </source>
</reference>
<accession>A0A4R6NYZ2</accession>
<dbReference type="RefSeq" id="WP_067497847.1">
    <property type="nucleotide sequence ID" value="NZ_JBHXPO010000003.1"/>
</dbReference>